<proteinExistence type="predicted"/>
<evidence type="ECO:0000313" key="2">
    <source>
        <dbReference type="Proteomes" id="UP000708208"/>
    </source>
</evidence>
<accession>A0A8J2L802</accession>
<gene>
    <name evidence="1" type="ORF">AFUS01_LOCUS27970</name>
</gene>
<evidence type="ECO:0000313" key="1">
    <source>
        <dbReference type="EMBL" id="CAG7817398.1"/>
    </source>
</evidence>
<name>A0A8J2L802_9HEXA</name>
<dbReference type="Proteomes" id="UP000708208">
    <property type="component" value="Unassembled WGS sequence"/>
</dbReference>
<comment type="caution">
    <text evidence="1">The sequence shown here is derived from an EMBL/GenBank/DDBJ whole genome shotgun (WGS) entry which is preliminary data.</text>
</comment>
<sequence>MISTCVNILHKNATVGQKRVTITKNIVEKSPNILAISRSPTLCLCVVILKNLTPLPSSILLLLLLRVNLRIEKNLCRKLTPTKMIPG</sequence>
<keyword evidence="2" id="KW-1185">Reference proteome</keyword>
<dbReference type="EMBL" id="CAJVCH010393164">
    <property type="protein sequence ID" value="CAG7817398.1"/>
    <property type="molecule type" value="Genomic_DNA"/>
</dbReference>
<protein>
    <submittedName>
        <fullName evidence="1">Uncharacterized protein</fullName>
    </submittedName>
</protein>
<dbReference type="AlphaFoldDB" id="A0A8J2L802"/>
<reference evidence="1" key="1">
    <citation type="submission" date="2021-06" db="EMBL/GenBank/DDBJ databases">
        <authorList>
            <person name="Hodson N. C."/>
            <person name="Mongue J. A."/>
            <person name="Jaron S. K."/>
        </authorList>
    </citation>
    <scope>NUCLEOTIDE SEQUENCE</scope>
</reference>
<organism evidence="1 2">
    <name type="scientific">Allacma fusca</name>
    <dbReference type="NCBI Taxonomy" id="39272"/>
    <lineage>
        <taxon>Eukaryota</taxon>
        <taxon>Metazoa</taxon>
        <taxon>Ecdysozoa</taxon>
        <taxon>Arthropoda</taxon>
        <taxon>Hexapoda</taxon>
        <taxon>Collembola</taxon>
        <taxon>Symphypleona</taxon>
        <taxon>Sminthuridae</taxon>
        <taxon>Allacma</taxon>
    </lineage>
</organism>